<reference evidence="2 3" key="1">
    <citation type="journal article" date="2011" name="Stand. Genomic Sci.">
        <title>Non-contiguous finished genome sequence of Bacteroides coprosuis type strain (PC139).</title>
        <authorList>
            <person name="Land M."/>
            <person name="Held B."/>
            <person name="Gronow S."/>
            <person name="Abt B."/>
            <person name="Lucas S."/>
            <person name="Del Rio T.G."/>
            <person name="Nolan M."/>
            <person name="Tice H."/>
            <person name="Cheng J.F."/>
            <person name="Pitluck S."/>
            <person name="Liolios K."/>
            <person name="Pagani I."/>
            <person name="Ivanova N."/>
            <person name="Mavromatis K."/>
            <person name="Mikhailova N."/>
            <person name="Pati A."/>
            <person name="Tapia R."/>
            <person name="Han C."/>
            <person name="Goodwin L."/>
            <person name="Chen A."/>
            <person name="Palaniappan K."/>
            <person name="Hauser L."/>
            <person name="Brambilla E.M."/>
            <person name="Rohde M."/>
            <person name="Goker M."/>
            <person name="Detter J.C."/>
            <person name="Woyke T."/>
            <person name="Bristow J."/>
            <person name="Eisen J.A."/>
            <person name="Markowitz V."/>
            <person name="Hugenholtz P."/>
            <person name="Kyrpides N.C."/>
            <person name="Klenk H.P."/>
            <person name="Lapidus A."/>
        </authorList>
    </citation>
    <scope>NUCLEOTIDE SEQUENCE</scope>
    <source>
        <strain evidence="2 3">DSM 18011</strain>
    </source>
</reference>
<dbReference type="GO" id="GO:1902604">
    <property type="term" value="P:p-aminobenzoyl-glutamate transmembrane transport"/>
    <property type="evidence" value="ECO:0007669"/>
    <property type="project" value="InterPro"/>
</dbReference>
<dbReference type="HOGENOM" id="CLU_040132_0_0_10"/>
<evidence type="ECO:0000256" key="1">
    <source>
        <dbReference type="SAM" id="Phobius"/>
    </source>
</evidence>
<dbReference type="AlphaFoldDB" id="F3ZST9"/>
<keyword evidence="1" id="KW-1133">Transmembrane helix</keyword>
<dbReference type="EMBL" id="CM001167">
    <property type="protein sequence ID" value="EGJ72180.1"/>
    <property type="molecule type" value="Genomic_DNA"/>
</dbReference>
<evidence type="ECO:0000313" key="3">
    <source>
        <dbReference type="Proteomes" id="UP000018439"/>
    </source>
</evidence>
<keyword evidence="1" id="KW-0812">Transmembrane</keyword>
<dbReference type="Proteomes" id="UP000018439">
    <property type="component" value="Chromosome"/>
</dbReference>
<feature type="transmembrane region" description="Helical" evidence="1">
    <location>
        <begin position="105"/>
        <end position="130"/>
    </location>
</feature>
<protein>
    <submittedName>
        <fullName evidence="2">AbgT transporter</fullName>
    </submittedName>
</protein>
<name>F3ZST9_9BACE</name>
<feature type="transmembrane region" description="Helical" evidence="1">
    <location>
        <begin position="142"/>
        <end position="162"/>
    </location>
</feature>
<feature type="transmembrane region" description="Helical" evidence="1">
    <location>
        <begin position="246"/>
        <end position="271"/>
    </location>
</feature>
<proteinExistence type="predicted"/>
<feature type="transmembrane region" description="Helical" evidence="1">
    <location>
        <begin position="283"/>
        <end position="304"/>
    </location>
</feature>
<dbReference type="STRING" id="679937.Bcop_2005"/>
<feature type="transmembrane region" description="Helical" evidence="1">
    <location>
        <begin position="368"/>
        <end position="386"/>
    </location>
</feature>
<dbReference type="OrthoDB" id="3314392at2"/>
<keyword evidence="1" id="KW-0472">Membrane</keyword>
<sequence>MRNKTRRVHPATLFFLLTIGLIFLVWLMDIYGVSVFNPHTGKYLRVQSLLNAEGARWLMRNSITNFSAFAPVGMVVVSLLGIGVAEDSGFLNALSHQLTRLKWKPRWGLLIMILLGILSNVVGDAGYVFLVPLMALLAPRLGIHPVVAIMVTFVSVACGYSANWMLSSMDPLLARITQDVSSGLTPQNFNSGPYANYFFMFGSTLFLTPVIYWVAKKTLIPKLEEKGMVQELEEFKELAHREKRSLNIAALIGLTFLFLIGWLTFSSLGLFRGVSGELVRSPFIMGALMILSLSLGIMGVVYGLSSGKYKRDVDVVMGLTSGIRVLSIYFVIAFFAAQFFACLTYTQLDQLIVLFFGHLTASVAVDNPTWALLLFIIYCAWVNLIMVSALGKWVLISPIFIPLFWAMGISPDVVQTAFRVGDSATNVVTPFLYYCPFILALLHRYIPRVSFGFIFSNTWKFSVVILIAWALFFLVWFKLGIPFGV</sequence>
<accession>F3ZST9</accession>
<gene>
    <name evidence="2" type="ORF">Bcop_2005</name>
</gene>
<dbReference type="GO" id="GO:0015558">
    <property type="term" value="F:secondary active p-aminobenzoyl-glutamate transmembrane transporter activity"/>
    <property type="evidence" value="ECO:0007669"/>
    <property type="project" value="InterPro"/>
</dbReference>
<keyword evidence="3" id="KW-1185">Reference proteome</keyword>
<dbReference type="PANTHER" id="PTHR30282">
    <property type="entry name" value="P-AMINOBENZOYL GLUTAMATE TRANSPORTER"/>
    <property type="match status" value="1"/>
</dbReference>
<feature type="transmembrane region" description="Helical" evidence="1">
    <location>
        <begin position="431"/>
        <end position="447"/>
    </location>
</feature>
<feature type="transmembrane region" description="Helical" evidence="1">
    <location>
        <begin position="325"/>
        <end position="348"/>
    </location>
</feature>
<feature type="transmembrane region" description="Helical" evidence="1">
    <location>
        <begin position="459"/>
        <end position="479"/>
    </location>
</feature>
<dbReference type="InterPro" id="IPR004697">
    <property type="entry name" value="AbgT"/>
</dbReference>
<dbReference type="Pfam" id="PF03806">
    <property type="entry name" value="ABG_transport"/>
    <property type="match status" value="1"/>
</dbReference>
<dbReference type="PANTHER" id="PTHR30282:SF0">
    <property type="entry name" value="P-AMINOBENZOYL-GLUTAMATE TRANSPORT PROTEIN"/>
    <property type="match status" value="1"/>
</dbReference>
<feature type="transmembrane region" description="Helical" evidence="1">
    <location>
        <begin position="12"/>
        <end position="36"/>
    </location>
</feature>
<organism evidence="2 3">
    <name type="scientific">Bacteroides coprosuis DSM 18011</name>
    <dbReference type="NCBI Taxonomy" id="679937"/>
    <lineage>
        <taxon>Bacteria</taxon>
        <taxon>Pseudomonadati</taxon>
        <taxon>Bacteroidota</taxon>
        <taxon>Bacteroidia</taxon>
        <taxon>Bacteroidales</taxon>
        <taxon>Bacteroidaceae</taxon>
        <taxon>Bacteroides</taxon>
    </lineage>
</organism>
<feature type="transmembrane region" description="Helical" evidence="1">
    <location>
        <begin position="66"/>
        <end position="85"/>
    </location>
</feature>
<dbReference type="eggNOG" id="COG2978">
    <property type="taxonomic scope" value="Bacteria"/>
</dbReference>
<evidence type="ECO:0000313" key="2">
    <source>
        <dbReference type="EMBL" id="EGJ72180.1"/>
    </source>
</evidence>
<feature type="transmembrane region" description="Helical" evidence="1">
    <location>
        <begin position="393"/>
        <end position="411"/>
    </location>
</feature>
<feature type="transmembrane region" description="Helical" evidence="1">
    <location>
        <begin position="194"/>
        <end position="215"/>
    </location>
</feature>